<dbReference type="PANTHER" id="PTHR15427">
    <property type="entry name" value="EMILIN ELASTIN MICROFIBRIL INTERFACE-LOCATED PROTEIN ELASTIN MICROFIBRIL INTERFACER"/>
    <property type="match status" value="1"/>
</dbReference>
<reference evidence="8" key="2">
    <citation type="submission" date="2004-02" db="EMBL/GenBank/DDBJ databases">
        <authorList>
            <consortium name="Genoscope"/>
            <consortium name="Whitehead Institute Centre for Genome Research"/>
        </authorList>
    </citation>
    <scope>NUCLEOTIDE SEQUENCE</scope>
</reference>
<dbReference type="InterPro" id="IPR050392">
    <property type="entry name" value="Collagen/C1q_domain"/>
</dbReference>
<keyword evidence="2" id="KW-0964">Secreted</keyword>
<feature type="region of interest" description="Disordered" evidence="6">
    <location>
        <begin position="330"/>
        <end position="392"/>
    </location>
</feature>
<evidence type="ECO:0000256" key="4">
    <source>
        <dbReference type="ARBA" id="ARBA00022729"/>
    </source>
</evidence>
<dbReference type="KEGG" id="tng:GSTEN00014770G001"/>
<evidence type="ECO:0000259" key="7">
    <source>
        <dbReference type="PROSITE" id="PS51041"/>
    </source>
</evidence>
<feature type="region of interest" description="Disordered" evidence="6">
    <location>
        <begin position="546"/>
        <end position="573"/>
    </location>
</feature>
<feature type="region of interest" description="Disordered" evidence="6">
    <location>
        <begin position="13"/>
        <end position="32"/>
    </location>
</feature>
<dbReference type="AlphaFoldDB" id="Q4SPL7"/>
<evidence type="ECO:0000256" key="6">
    <source>
        <dbReference type="SAM" id="MobiDB-lite"/>
    </source>
</evidence>
<comment type="subcellular location">
    <subcellularLocation>
        <location evidence="1">Secreted</location>
        <location evidence="1">Extracellular space</location>
        <location evidence="1">Extracellular matrix</location>
    </subcellularLocation>
</comment>
<feature type="region of interest" description="Disordered" evidence="6">
    <location>
        <begin position="406"/>
        <end position="443"/>
    </location>
</feature>
<keyword evidence="4" id="KW-0732">Signal</keyword>
<keyword evidence="3" id="KW-0272">Extracellular matrix</keyword>
<dbReference type="GO" id="GO:0005576">
    <property type="term" value="C:extracellular region"/>
    <property type="evidence" value="ECO:0007669"/>
    <property type="project" value="UniProtKB-SubCell"/>
</dbReference>
<keyword evidence="5" id="KW-1015">Disulfide bond</keyword>
<dbReference type="PANTHER" id="PTHR15427:SF23">
    <property type="entry name" value="EMI DOMAIN-CONTAINING PROTEIN 1"/>
    <property type="match status" value="1"/>
</dbReference>
<feature type="region of interest" description="Disordered" evidence="6">
    <location>
        <begin position="491"/>
        <end position="528"/>
    </location>
</feature>
<evidence type="ECO:0000256" key="3">
    <source>
        <dbReference type="ARBA" id="ARBA00022530"/>
    </source>
</evidence>
<evidence type="ECO:0000256" key="5">
    <source>
        <dbReference type="ARBA" id="ARBA00023157"/>
    </source>
</evidence>
<evidence type="ECO:0000256" key="2">
    <source>
        <dbReference type="ARBA" id="ARBA00022525"/>
    </source>
</evidence>
<sequence length="573" mass="62663">TGFVYHFPGITVQRPRGRAEPGGGAGAPAPATGSLSQLRNWCQYTVTKTVSCQVQNGTEARVQRVLQGCRWPGTCPKLVRYASIQEQNVVFAEGLLRSPVDCAGFGSYRTLVRPSFRVAYKLVTALEWRCCPGFAGDECGKEPSSRASLGTTPAELPPPGSDRGLRKFSSRVLEAAGKVSGPDRSPECSRRRPSVFWRHGLSSVCLPGLAVYHRSACTRLLMERLDLSEAGQMVSDGSPGLRFTVACRSTSCSPFEHPGYDHNVECLNCTSFTDMSSRIDAVESKVAMLPGTHRHQPENYTHTHKSPILMFSFQIKTLERRRLSLPVVSSVPLSSTGNEVDPPAQPTPVGPPSPQPAGAPKLPVPTSAAVTPRSLDSSLLQAEAPQDPRGLRGFPALLDLRVRLEEKESPEQSDQRGTGVHRGTQAPPARRARRALRGRAPPSPNGAVTFFKWTIRDRVCGSQTAQIWVCGTILESLFSACVFHDSRSSRTCRYSRPSRTRRQGRTPGSPGGSWTQRRRRGTEQSLSRRFFFERQRRSACWCCPGGSRAAAQGGLEDPGREGPHPGAHDWRSR</sequence>
<feature type="non-terminal residue" evidence="8">
    <location>
        <position position="573"/>
    </location>
</feature>
<gene>
    <name evidence="8" type="ORF">GSTENG00014770001</name>
</gene>
<feature type="region of interest" description="Disordered" evidence="6">
    <location>
        <begin position="142"/>
        <end position="165"/>
    </location>
</feature>
<protein>
    <submittedName>
        <fullName evidence="8">(spotted green pufferfish) hypothetical protein</fullName>
    </submittedName>
</protein>
<dbReference type="EMBL" id="CAAE01014537">
    <property type="protein sequence ID" value="CAF97415.1"/>
    <property type="molecule type" value="Genomic_DNA"/>
</dbReference>
<dbReference type="PROSITE" id="PS51041">
    <property type="entry name" value="EMI"/>
    <property type="match status" value="1"/>
</dbReference>
<accession>Q4SPL7</accession>
<evidence type="ECO:0000313" key="8">
    <source>
        <dbReference type="EMBL" id="CAF97415.1"/>
    </source>
</evidence>
<feature type="compositionally biased region" description="Basic and acidic residues" evidence="6">
    <location>
        <begin position="557"/>
        <end position="573"/>
    </location>
</feature>
<proteinExistence type="predicted"/>
<name>Q4SPL7_TETNG</name>
<dbReference type="InterPro" id="IPR011489">
    <property type="entry name" value="EMI_domain"/>
</dbReference>
<evidence type="ECO:0000256" key="1">
    <source>
        <dbReference type="ARBA" id="ARBA00004498"/>
    </source>
</evidence>
<dbReference type="Pfam" id="PF07546">
    <property type="entry name" value="EMI"/>
    <property type="match status" value="1"/>
</dbReference>
<organism evidence="8">
    <name type="scientific">Tetraodon nigroviridis</name>
    <name type="common">Spotted green pufferfish</name>
    <name type="synonym">Chelonodon nigroviridis</name>
    <dbReference type="NCBI Taxonomy" id="99883"/>
    <lineage>
        <taxon>Eukaryota</taxon>
        <taxon>Metazoa</taxon>
        <taxon>Chordata</taxon>
        <taxon>Craniata</taxon>
        <taxon>Vertebrata</taxon>
        <taxon>Euteleostomi</taxon>
        <taxon>Actinopterygii</taxon>
        <taxon>Neopterygii</taxon>
        <taxon>Teleostei</taxon>
        <taxon>Neoteleostei</taxon>
        <taxon>Acanthomorphata</taxon>
        <taxon>Eupercaria</taxon>
        <taxon>Tetraodontiformes</taxon>
        <taxon>Tetradontoidea</taxon>
        <taxon>Tetraodontidae</taxon>
        <taxon>Tetraodon</taxon>
    </lineage>
</organism>
<feature type="compositionally biased region" description="Pro residues" evidence="6">
    <location>
        <begin position="343"/>
        <end position="357"/>
    </location>
</feature>
<comment type="caution">
    <text evidence="8">The sequence shown here is derived from an EMBL/GenBank/DDBJ whole genome shotgun (WGS) entry which is preliminary data.</text>
</comment>
<dbReference type="OrthoDB" id="10071545at2759"/>
<feature type="domain" description="EMI" evidence="7">
    <location>
        <begin position="38"/>
        <end position="141"/>
    </location>
</feature>
<reference evidence="8" key="1">
    <citation type="journal article" date="2004" name="Nature">
        <title>Genome duplication in the teleost fish Tetraodon nigroviridis reveals the early vertebrate proto-karyotype.</title>
        <authorList>
            <person name="Jaillon O."/>
            <person name="Aury J.-M."/>
            <person name="Brunet F."/>
            <person name="Petit J.-L."/>
            <person name="Stange-Thomann N."/>
            <person name="Mauceli E."/>
            <person name="Bouneau L."/>
            <person name="Fischer C."/>
            <person name="Ozouf-Costaz C."/>
            <person name="Bernot A."/>
            <person name="Nicaud S."/>
            <person name="Jaffe D."/>
            <person name="Fisher S."/>
            <person name="Lutfalla G."/>
            <person name="Dossat C."/>
            <person name="Segurens B."/>
            <person name="Dasilva C."/>
            <person name="Salanoubat M."/>
            <person name="Levy M."/>
            <person name="Boudet N."/>
            <person name="Castellano S."/>
            <person name="Anthouard V."/>
            <person name="Jubin C."/>
            <person name="Castelli V."/>
            <person name="Katinka M."/>
            <person name="Vacherie B."/>
            <person name="Biemont C."/>
            <person name="Skalli Z."/>
            <person name="Cattolico L."/>
            <person name="Poulain J."/>
            <person name="De Berardinis V."/>
            <person name="Cruaud C."/>
            <person name="Duprat S."/>
            <person name="Brottier P."/>
            <person name="Coutanceau J.-P."/>
            <person name="Gouzy J."/>
            <person name="Parra G."/>
            <person name="Lardier G."/>
            <person name="Chapple C."/>
            <person name="McKernan K.J."/>
            <person name="McEwan P."/>
            <person name="Bosak S."/>
            <person name="Kellis M."/>
            <person name="Volff J.-N."/>
            <person name="Guigo R."/>
            <person name="Zody M.C."/>
            <person name="Mesirov J."/>
            <person name="Lindblad-Toh K."/>
            <person name="Birren B."/>
            <person name="Nusbaum C."/>
            <person name="Kahn D."/>
            <person name="Robinson-Rechavi M."/>
            <person name="Laudet V."/>
            <person name="Schachter V."/>
            <person name="Quetier F."/>
            <person name="Saurin W."/>
            <person name="Scarpelli C."/>
            <person name="Wincker P."/>
            <person name="Lander E.S."/>
            <person name="Weissenbach J."/>
            <person name="Roest Crollius H."/>
        </authorList>
    </citation>
    <scope>NUCLEOTIDE SEQUENCE [LARGE SCALE GENOMIC DNA]</scope>
</reference>